<dbReference type="EMBL" id="MJBS01000143">
    <property type="protein sequence ID" value="OHE92593.1"/>
    <property type="molecule type" value="Genomic_DNA"/>
</dbReference>
<organism evidence="3 4">
    <name type="scientific">Colletotrichum orchidophilum</name>
    <dbReference type="NCBI Taxonomy" id="1209926"/>
    <lineage>
        <taxon>Eukaryota</taxon>
        <taxon>Fungi</taxon>
        <taxon>Dikarya</taxon>
        <taxon>Ascomycota</taxon>
        <taxon>Pezizomycotina</taxon>
        <taxon>Sordariomycetes</taxon>
        <taxon>Hypocreomycetidae</taxon>
        <taxon>Glomerellales</taxon>
        <taxon>Glomerellaceae</taxon>
        <taxon>Colletotrichum</taxon>
    </lineage>
</organism>
<evidence type="ECO:0000313" key="3">
    <source>
        <dbReference type="EMBL" id="OHE92593.1"/>
    </source>
</evidence>
<dbReference type="AlphaFoldDB" id="A0A1G4AU27"/>
<comment type="caution">
    <text evidence="3">The sequence shown here is derived from an EMBL/GenBank/DDBJ whole genome shotgun (WGS) entry which is preliminary data.</text>
</comment>
<accession>A0A1G4AU27</accession>
<evidence type="ECO:0000259" key="2">
    <source>
        <dbReference type="Pfam" id="PF12770"/>
    </source>
</evidence>
<keyword evidence="4" id="KW-1185">Reference proteome</keyword>
<dbReference type="InterPro" id="IPR011990">
    <property type="entry name" value="TPR-like_helical_dom_sf"/>
</dbReference>
<reference evidence="3 4" key="1">
    <citation type="submission" date="2016-09" db="EMBL/GenBank/DDBJ databases">
        <authorList>
            <person name="Capua I."/>
            <person name="De Benedictis P."/>
            <person name="Joannis T."/>
            <person name="Lombin L.H."/>
            <person name="Cattoli G."/>
        </authorList>
    </citation>
    <scope>NUCLEOTIDE SEQUENCE [LARGE SCALE GENOMIC DNA]</scope>
    <source>
        <strain evidence="3 4">IMI 309357</strain>
    </source>
</reference>
<dbReference type="OrthoDB" id="9991317at2759"/>
<name>A0A1G4AU27_9PEZI</name>
<evidence type="ECO:0000256" key="1">
    <source>
        <dbReference type="SAM" id="MobiDB-lite"/>
    </source>
</evidence>
<evidence type="ECO:0000313" key="4">
    <source>
        <dbReference type="Proteomes" id="UP000176998"/>
    </source>
</evidence>
<proteinExistence type="predicted"/>
<dbReference type="STRING" id="1209926.A0A1G4AU27"/>
<sequence>MSNSAQSNYQPIDSYSSIDGPRDGVFGNNAELNDANPSHQEKATKLNEQCEFYLKRWLDFKNPNDVAEAVRAGRAAARALTPHNTISGRVLGNLAASLSEMFRHSHNVEDIDDAIENGKLALKCLNSGEPAWNSVYSNLLEMVYQKGARGRTAQSLDEAIDFMEQEGDPGDTMPSSRESKRLTCLSTLLSHRFECTGSMGHLERAIKVGYESTQRLEKEAEGKEEYHCTFLALIAHFRVTRHLNSLEEALRISNLLKIALNSGPYSDGQRAGHLCNHGSLLEMKSQRYYETNTPLSMEALDEALKAGREALSIMRPFEENRPHVEHSSLFLSMISSWMGTKAKMSQDAEQADEGIEILNRALELNTGHSIDDPTLLSNLSHLWEIKYSILRETMPELRSLQLLDTAIDLGERAVNETKDDDRNIGERRKNLALMLISKYLVLKDPEVLRRANEMLNKAAKTVTATLSIRIPSALQAGLNHYDEKELDEANKLFQDAIGLLTNSNLQAASAEDLQQTLRDIPGLGSYAASTSLALGRPFEALKSLESANCVIAGLTMSSRADTSELERQHPDVASAYVNIRTKLVQATRQLKTGGNYNTASTLQKSLLGEMGRKEDEIRRLRGFEQFQLPLDAEQVMNLAAEGPVVTINVSKLRSDAFIVTKDCIKSLPLEKLTHQALQERVSIFSRLGNAARRNAVPIPEPSDLEKTSTDAALEWLWDVAVRPILDVTELTSSGRLWWITSGLAGRAPFHAAGPHASGPDESAKSRMRSSYISSFKALKFARERRSASFKRQGMLLVTMSTNPPPHHNLNTAYEEEAIKSVFPDGKMHHLAHPDPNTVLEKITDCSFVHFACHGASIGNDPNKSGLLLVKDGKRADLTIADLDAVELKEGSVVYLSACSTAEQTDGSLAGEAIHLANSFQALGFQHVVGTMWGADDAAAGEVAKRFYEKLGKLAGPDGGDSRMDVANALHEAVKEYRLNCQEQDSVLNWGPFIHVGI</sequence>
<dbReference type="Gene3D" id="1.25.40.10">
    <property type="entry name" value="Tetratricopeptide repeat domain"/>
    <property type="match status" value="1"/>
</dbReference>
<dbReference type="InterPro" id="IPR024983">
    <property type="entry name" value="CHAT_dom"/>
</dbReference>
<feature type="region of interest" description="Disordered" evidence="1">
    <location>
        <begin position="1"/>
        <end position="42"/>
    </location>
</feature>
<gene>
    <name evidence="3" type="ORF">CORC01_12104</name>
</gene>
<feature type="domain" description="CHAT" evidence="2">
    <location>
        <begin position="711"/>
        <end position="996"/>
    </location>
</feature>
<dbReference type="GeneID" id="34565235"/>
<dbReference type="Proteomes" id="UP000176998">
    <property type="component" value="Unassembled WGS sequence"/>
</dbReference>
<feature type="compositionally biased region" description="Polar residues" evidence="1">
    <location>
        <begin position="1"/>
        <end position="17"/>
    </location>
</feature>
<dbReference type="Pfam" id="PF12770">
    <property type="entry name" value="CHAT"/>
    <property type="match status" value="1"/>
</dbReference>
<protein>
    <recommendedName>
        <fullName evidence="2">CHAT domain-containing protein</fullName>
    </recommendedName>
</protein>
<dbReference type="RefSeq" id="XP_022469762.1">
    <property type="nucleotide sequence ID" value="XM_022623725.1"/>
</dbReference>